<evidence type="ECO:0000313" key="2">
    <source>
        <dbReference type="EMBL" id="BBA34734.1"/>
    </source>
</evidence>
<protein>
    <submittedName>
        <fullName evidence="2">Uncharacterized protein</fullName>
    </submittedName>
</protein>
<feature type="region of interest" description="Disordered" evidence="1">
    <location>
        <begin position="94"/>
        <end position="113"/>
    </location>
</feature>
<reference evidence="2 3" key="1">
    <citation type="submission" date="2016-12" db="EMBL/GenBank/DDBJ databases">
        <title>Genome sequencing of Methylocaldum marinum.</title>
        <authorList>
            <person name="Takeuchi M."/>
            <person name="Kamagata Y."/>
            <person name="Hiraoka S."/>
            <person name="Oshima K."/>
            <person name="Hattori M."/>
            <person name="Iwasaki W."/>
        </authorList>
    </citation>
    <scope>NUCLEOTIDE SEQUENCE [LARGE SCALE GENOMIC DNA]</scope>
    <source>
        <strain evidence="2 3">S8</strain>
    </source>
</reference>
<dbReference type="Proteomes" id="UP000266313">
    <property type="component" value="Chromosome"/>
</dbReference>
<dbReference type="EMBL" id="AP017928">
    <property type="protein sequence ID" value="BBA34734.1"/>
    <property type="molecule type" value="Genomic_DNA"/>
</dbReference>
<keyword evidence="3" id="KW-1185">Reference proteome</keyword>
<gene>
    <name evidence="2" type="ORF">sS8_2789</name>
</gene>
<proteinExistence type="predicted"/>
<evidence type="ECO:0000256" key="1">
    <source>
        <dbReference type="SAM" id="MobiDB-lite"/>
    </source>
</evidence>
<dbReference type="AlphaFoldDB" id="A0A250KT98"/>
<dbReference type="KEGG" id="mmai:sS8_2789"/>
<accession>A0A250KT98</accession>
<evidence type="ECO:0000313" key="3">
    <source>
        <dbReference type="Proteomes" id="UP000266313"/>
    </source>
</evidence>
<sequence>MTSCEEATYFLQNCPGVKMDGNNDGVPVKGSGVTIDPAQNNVRPELVEGHSAWGFDKLIPNGINKVFKGRINNSSCVRNCSHITGNHSRRSAIPCRQRRSTGPQRREGIPDLQGGSVVGRQSFADKAVGRAATSAKNLRLASARTAGTKTA</sequence>
<name>A0A250KT98_9GAMM</name>
<organism evidence="2 3">
    <name type="scientific">Methylocaldum marinum</name>
    <dbReference type="NCBI Taxonomy" id="1432792"/>
    <lineage>
        <taxon>Bacteria</taxon>
        <taxon>Pseudomonadati</taxon>
        <taxon>Pseudomonadota</taxon>
        <taxon>Gammaproteobacteria</taxon>
        <taxon>Methylococcales</taxon>
        <taxon>Methylococcaceae</taxon>
        <taxon>Methylocaldum</taxon>
    </lineage>
</organism>